<accession>A0AAW8HXU0</accession>
<sequence>MSHAITIEQATERACQAETICRLIESYPHRFEDSEITAMASLLQRLTGSLSAWFIEEQEQRGGKS</sequence>
<dbReference type="GeneID" id="61383633"/>
<dbReference type="EMBL" id="JAVDNV010000030">
    <property type="protein sequence ID" value="MDQ2312441.1"/>
    <property type="molecule type" value="Genomic_DNA"/>
</dbReference>
<evidence type="ECO:0000313" key="2">
    <source>
        <dbReference type="Proteomes" id="UP001236270"/>
    </source>
</evidence>
<protein>
    <submittedName>
        <fullName evidence="1">Uncharacterized protein</fullName>
    </submittedName>
</protein>
<organism evidence="1 2">
    <name type="scientific">Pluralibacter gergoviae</name>
    <name type="common">Enterobacter gergoviae</name>
    <dbReference type="NCBI Taxonomy" id="61647"/>
    <lineage>
        <taxon>Bacteria</taxon>
        <taxon>Pseudomonadati</taxon>
        <taxon>Pseudomonadota</taxon>
        <taxon>Gammaproteobacteria</taxon>
        <taxon>Enterobacterales</taxon>
        <taxon>Enterobacteriaceae</taxon>
        <taxon>Pluralibacter</taxon>
    </lineage>
</organism>
<dbReference type="RefSeq" id="WP_048255148.1">
    <property type="nucleotide sequence ID" value="NZ_CP020388.1"/>
</dbReference>
<gene>
    <name evidence="1" type="ORF">RBJ30_25680</name>
</gene>
<proteinExistence type="predicted"/>
<dbReference type="AlphaFoldDB" id="A0AAW8HXU0"/>
<name>A0AAW8HXU0_PLUGE</name>
<reference evidence="1" key="1">
    <citation type="submission" date="2023-08" db="EMBL/GenBank/DDBJ databases">
        <title>WGS of pathogenic bacterial species, Los Angeles County Public Health Laboratories.</title>
        <authorList>
            <person name="Garrigues J.M."/>
            <person name="Green N.M."/>
        </authorList>
    </citation>
    <scope>NUCLEOTIDE SEQUENCE</scope>
    <source>
        <strain evidence="1">LACPHL-BACT-2023-00068</strain>
    </source>
</reference>
<dbReference type="Proteomes" id="UP001236270">
    <property type="component" value="Unassembled WGS sequence"/>
</dbReference>
<evidence type="ECO:0000313" key="1">
    <source>
        <dbReference type="EMBL" id="MDQ2312441.1"/>
    </source>
</evidence>
<comment type="caution">
    <text evidence="1">The sequence shown here is derived from an EMBL/GenBank/DDBJ whole genome shotgun (WGS) entry which is preliminary data.</text>
</comment>